<evidence type="ECO:0000313" key="3">
    <source>
        <dbReference type="Proteomes" id="UP000188268"/>
    </source>
</evidence>
<dbReference type="AlphaFoldDB" id="A0A1R3HW66"/>
<dbReference type="EMBL" id="AWWV01011098">
    <property type="protein sequence ID" value="OMO74508.1"/>
    <property type="molecule type" value="Genomic_DNA"/>
</dbReference>
<comment type="caution">
    <text evidence="2">The sequence shown here is derived from an EMBL/GenBank/DDBJ whole genome shotgun (WGS) entry which is preliminary data.</text>
</comment>
<dbReference type="Gramene" id="OMO74508">
    <property type="protein sequence ID" value="OMO74508"/>
    <property type="gene ID" value="CCACVL1_16655"/>
</dbReference>
<dbReference type="PANTHER" id="PTHR34660">
    <property type="entry name" value="MYB-LIKE PROTEIN X"/>
    <property type="match status" value="1"/>
</dbReference>
<proteinExistence type="predicted"/>
<name>A0A1R3HW66_COCAP</name>
<evidence type="ECO:0000313" key="2">
    <source>
        <dbReference type="EMBL" id="OMO74508.1"/>
    </source>
</evidence>
<dbReference type="PANTHER" id="PTHR34660:SF7">
    <property type="entry name" value="DNA LIGASE-LIKE PROTEIN"/>
    <property type="match status" value="1"/>
</dbReference>
<reference evidence="2 3" key="1">
    <citation type="submission" date="2013-09" db="EMBL/GenBank/DDBJ databases">
        <title>Corchorus capsularis genome sequencing.</title>
        <authorList>
            <person name="Alam M."/>
            <person name="Haque M.S."/>
            <person name="Islam M.S."/>
            <person name="Emdad E.M."/>
            <person name="Islam M.M."/>
            <person name="Ahmed B."/>
            <person name="Halim A."/>
            <person name="Hossen Q.M.M."/>
            <person name="Hossain M.Z."/>
            <person name="Ahmed R."/>
            <person name="Khan M.M."/>
            <person name="Islam R."/>
            <person name="Rashid M.M."/>
            <person name="Khan S.A."/>
            <person name="Rahman M.S."/>
            <person name="Alam M."/>
        </authorList>
    </citation>
    <scope>NUCLEOTIDE SEQUENCE [LARGE SCALE GENOMIC DNA]</scope>
    <source>
        <strain evidence="3">cv. CVL-1</strain>
        <tissue evidence="2">Whole seedling</tissue>
    </source>
</reference>
<keyword evidence="3" id="KW-1185">Reference proteome</keyword>
<evidence type="ECO:0000256" key="1">
    <source>
        <dbReference type="SAM" id="MobiDB-lite"/>
    </source>
</evidence>
<dbReference type="OrthoDB" id="1001812at2759"/>
<feature type="region of interest" description="Disordered" evidence="1">
    <location>
        <begin position="1"/>
        <end position="24"/>
    </location>
</feature>
<protein>
    <submittedName>
        <fullName evidence="2">Uncharacterized protein</fullName>
    </submittedName>
</protein>
<dbReference type="Proteomes" id="UP000188268">
    <property type="component" value="Unassembled WGS sequence"/>
</dbReference>
<sequence>MERSSLTDELEQPVSDSLYESSDNSQSIQRRRNCRCCFEGQNHASHVQELVPTSLREACNSPQRTRINMDKKSEMALTESLYKELVVNWIPTPLQKHLDVGDQEWLFQTKQPRSDTRDTSTANYGVLHQGNFTQYPHAQYLPEVNICALPYTIPY</sequence>
<feature type="compositionally biased region" description="Polar residues" evidence="1">
    <location>
        <begin position="14"/>
        <end position="24"/>
    </location>
</feature>
<organism evidence="2 3">
    <name type="scientific">Corchorus capsularis</name>
    <name type="common">Jute</name>
    <dbReference type="NCBI Taxonomy" id="210143"/>
    <lineage>
        <taxon>Eukaryota</taxon>
        <taxon>Viridiplantae</taxon>
        <taxon>Streptophyta</taxon>
        <taxon>Embryophyta</taxon>
        <taxon>Tracheophyta</taxon>
        <taxon>Spermatophyta</taxon>
        <taxon>Magnoliopsida</taxon>
        <taxon>eudicotyledons</taxon>
        <taxon>Gunneridae</taxon>
        <taxon>Pentapetalae</taxon>
        <taxon>rosids</taxon>
        <taxon>malvids</taxon>
        <taxon>Malvales</taxon>
        <taxon>Malvaceae</taxon>
        <taxon>Grewioideae</taxon>
        <taxon>Apeibeae</taxon>
        <taxon>Corchorus</taxon>
    </lineage>
</organism>
<accession>A0A1R3HW66</accession>
<gene>
    <name evidence="2" type="ORF">CCACVL1_16655</name>
</gene>